<evidence type="ECO:0008006" key="3">
    <source>
        <dbReference type="Google" id="ProtNLM"/>
    </source>
</evidence>
<evidence type="ECO:0000313" key="1">
    <source>
        <dbReference type="EMBL" id="KAG2578577.1"/>
    </source>
</evidence>
<gene>
    <name evidence="1" type="ORF">PVAP13_6NG119700</name>
</gene>
<sequence length="99" mass="11797">MFNSSSWSMIEFRRNVEDPCLFSTETKNSNHLFFVCVVVVQMWAVIYQAIERSVGVNFESINTYWFSTKKITIVNMLRAAVFWSLWKLRNDLCFHNADW</sequence>
<organism evidence="1 2">
    <name type="scientific">Panicum virgatum</name>
    <name type="common">Blackwell switchgrass</name>
    <dbReference type="NCBI Taxonomy" id="38727"/>
    <lineage>
        <taxon>Eukaryota</taxon>
        <taxon>Viridiplantae</taxon>
        <taxon>Streptophyta</taxon>
        <taxon>Embryophyta</taxon>
        <taxon>Tracheophyta</taxon>
        <taxon>Spermatophyta</taxon>
        <taxon>Magnoliopsida</taxon>
        <taxon>Liliopsida</taxon>
        <taxon>Poales</taxon>
        <taxon>Poaceae</taxon>
        <taxon>PACMAD clade</taxon>
        <taxon>Panicoideae</taxon>
        <taxon>Panicodae</taxon>
        <taxon>Paniceae</taxon>
        <taxon>Panicinae</taxon>
        <taxon>Panicum</taxon>
        <taxon>Panicum sect. Hiantes</taxon>
    </lineage>
</organism>
<proteinExistence type="predicted"/>
<reference evidence="1" key="1">
    <citation type="submission" date="2020-05" db="EMBL/GenBank/DDBJ databases">
        <title>WGS assembly of Panicum virgatum.</title>
        <authorList>
            <person name="Lovell J.T."/>
            <person name="Jenkins J."/>
            <person name="Shu S."/>
            <person name="Juenger T.E."/>
            <person name="Schmutz J."/>
        </authorList>
    </citation>
    <scope>NUCLEOTIDE SEQUENCE</scope>
    <source>
        <strain evidence="1">AP13</strain>
    </source>
</reference>
<dbReference type="EMBL" id="CM029048">
    <property type="protein sequence ID" value="KAG2578577.1"/>
    <property type="molecule type" value="Genomic_DNA"/>
</dbReference>
<accession>A0A8T0QZ10</accession>
<dbReference type="Proteomes" id="UP000823388">
    <property type="component" value="Chromosome 6N"/>
</dbReference>
<comment type="caution">
    <text evidence="1">The sequence shown here is derived from an EMBL/GenBank/DDBJ whole genome shotgun (WGS) entry which is preliminary data.</text>
</comment>
<dbReference type="AlphaFoldDB" id="A0A8T0QZ10"/>
<protein>
    <recommendedName>
        <fullName evidence="3">Reverse transcriptase zinc-binding domain-containing protein</fullName>
    </recommendedName>
</protein>
<evidence type="ECO:0000313" key="2">
    <source>
        <dbReference type="Proteomes" id="UP000823388"/>
    </source>
</evidence>
<keyword evidence="2" id="KW-1185">Reference proteome</keyword>
<name>A0A8T0QZ10_PANVG</name>